<sequence length="177" mass="19587">MSKILVCPLSQVPDILRSHQPSHVITLLSPEYMIETPGGFPPERHLRVSVSDIVECMEGKVHPCDDHISAVLEFARGWDGKRPMLVHCWAGVSRSMAAAFSILCDRAWKGAEYRIAREIRARAPHASPNRLLVSLADAYLGRDGDMVKAVEAMSPPVFVEEGILVEFPLAEFGIEGR</sequence>
<dbReference type="AlphaFoldDB" id="A0A846N4L5"/>
<dbReference type="InterPro" id="IPR029021">
    <property type="entry name" value="Prot-tyrosine_phosphatase-like"/>
</dbReference>
<dbReference type="RefSeq" id="WP_208414930.1">
    <property type="nucleotide sequence ID" value="NZ_BAAADC010000001.1"/>
</dbReference>
<dbReference type="Proteomes" id="UP000570514">
    <property type="component" value="Unassembled WGS sequence"/>
</dbReference>
<reference evidence="1 2" key="1">
    <citation type="submission" date="2020-03" db="EMBL/GenBank/DDBJ databases">
        <title>Genomic Encyclopedia of Type Strains, Phase IV (KMG-IV): sequencing the most valuable type-strain genomes for metagenomic binning, comparative biology and taxonomic classification.</title>
        <authorList>
            <person name="Goeker M."/>
        </authorList>
    </citation>
    <scope>NUCLEOTIDE SEQUENCE [LARGE SCALE GENOMIC DNA]</scope>
    <source>
        <strain evidence="1 2">DSM 19867</strain>
    </source>
</reference>
<accession>A0A846N4L5</accession>
<evidence type="ECO:0000313" key="1">
    <source>
        <dbReference type="EMBL" id="NIK90132.1"/>
    </source>
</evidence>
<evidence type="ECO:0000313" key="2">
    <source>
        <dbReference type="Proteomes" id="UP000570514"/>
    </source>
</evidence>
<dbReference type="Gene3D" id="3.90.190.10">
    <property type="entry name" value="Protein tyrosine phosphatase superfamily"/>
    <property type="match status" value="1"/>
</dbReference>
<dbReference type="SUPFAM" id="SSF52799">
    <property type="entry name" value="(Phosphotyrosine protein) phosphatases II"/>
    <property type="match status" value="1"/>
</dbReference>
<gene>
    <name evidence="1" type="ORF">FHS83_003450</name>
</gene>
<comment type="caution">
    <text evidence="1">The sequence shown here is derived from an EMBL/GenBank/DDBJ whole genome shotgun (WGS) entry which is preliminary data.</text>
</comment>
<keyword evidence="2" id="KW-1185">Reference proteome</keyword>
<organism evidence="1 2">
    <name type="scientific">Rhizomicrobium palustre</name>
    <dbReference type="NCBI Taxonomy" id="189966"/>
    <lineage>
        <taxon>Bacteria</taxon>
        <taxon>Pseudomonadati</taxon>
        <taxon>Pseudomonadota</taxon>
        <taxon>Alphaproteobacteria</taxon>
        <taxon>Micropepsales</taxon>
        <taxon>Micropepsaceae</taxon>
        <taxon>Rhizomicrobium</taxon>
    </lineage>
</organism>
<dbReference type="EMBL" id="JAASRM010000001">
    <property type="protein sequence ID" value="NIK90132.1"/>
    <property type="molecule type" value="Genomic_DNA"/>
</dbReference>
<proteinExistence type="predicted"/>
<evidence type="ECO:0008006" key="3">
    <source>
        <dbReference type="Google" id="ProtNLM"/>
    </source>
</evidence>
<name>A0A846N4L5_9PROT</name>
<protein>
    <recommendedName>
        <fullName evidence="3">Protein tyrosine phosphatase</fullName>
    </recommendedName>
</protein>